<sequence>MLSRLFPLALCLSATLQADTVRIAVSDLMADQVRPAFETLNQESAGDSVEIESIGSLPALSRLRAGEIDLAIVAVPEGEEVPREEFRVYPFAYDAAVVVVNENNPLNEISLGRLGGIYGISEEYSFNSWGDLGLSGWGSRKLKPLSGASEDSIALELFKYTALQAGGMKPSVVMVRDSEVEAILEADPASIAIMSRTPKSSRVKTLMVSESDSAPAYGPTVDNVHYGDYPVRLSFYIVMDKRDETELSKFLRQLFSDVTATQLASEGFFPLPETVRRKLTIDLDLENQ</sequence>
<dbReference type="PANTHER" id="PTHR30570">
    <property type="entry name" value="PERIPLASMIC PHOSPHATE BINDING COMPONENT OF PHOSPHATE ABC TRANSPORTER"/>
    <property type="match status" value="1"/>
</dbReference>
<dbReference type="SUPFAM" id="SSF53850">
    <property type="entry name" value="Periplasmic binding protein-like II"/>
    <property type="match status" value="1"/>
</dbReference>
<evidence type="ECO:0000313" key="4">
    <source>
        <dbReference type="Proteomes" id="UP000000925"/>
    </source>
</evidence>
<keyword evidence="1" id="KW-0732">Signal</keyword>
<dbReference type="Gene3D" id="3.40.190.10">
    <property type="entry name" value="Periplasmic binding protein-like II"/>
    <property type="match status" value="2"/>
</dbReference>
<name>D5EQ30_CORAD</name>
<dbReference type="Proteomes" id="UP000000925">
    <property type="component" value="Chromosome"/>
</dbReference>
<dbReference type="Pfam" id="PF12849">
    <property type="entry name" value="PBP_like_2"/>
    <property type="match status" value="1"/>
</dbReference>
<feature type="domain" description="PBP" evidence="2">
    <location>
        <begin position="17"/>
        <end position="257"/>
    </location>
</feature>
<accession>D5EQ30</accession>
<dbReference type="HOGENOM" id="CLU_956282_0_0_0"/>
<evidence type="ECO:0000256" key="1">
    <source>
        <dbReference type="ARBA" id="ARBA00022729"/>
    </source>
</evidence>
<dbReference type="eggNOG" id="COG0226">
    <property type="taxonomic scope" value="Bacteria"/>
</dbReference>
<organism evidence="3 4">
    <name type="scientific">Coraliomargarita akajimensis (strain DSM 45221 / IAM 15411 / JCM 23193 / KCTC 12865 / 04OKA010-24)</name>
    <dbReference type="NCBI Taxonomy" id="583355"/>
    <lineage>
        <taxon>Bacteria</taxon>
        <taxon>Pseudomonadati</taxon>
        <taxon>Verrucomicrobiota</taxon>
        <taxon>Opitutia</taxon>
        <taxon>Puniceicoccales</taxon>
        <taxon>Coraliomargaritaceae</taxon>
        <taxon>Coraliomargarita</taxon>
    </lineage>
</organism>
<evidence type="ECO:0000313" key="3">
    <source>
        <dbReference type="EMBL" id="ADE53798.1"/>
    </source>
</evidence>
<gene>
    <name evidence="3" type="ordered locus">Caka_0774</name>
</gene>
<dbReference type="KEGG" id="caa:Caka_0774"/>
<dbReference type="AlphaFoldDB" id="D5EQ30"/>
<dbReference type="PANTHER" id="PTHR30570:SF1">
    <property type="entry name" value="PHOSPHATE-BINDING PROTEIN PSTS"/>
    <property type="match status" value="1"/>
</dbReference>
<reference evidence="3 4" key="1">
    <citation type="journal article" date="2010" name="Stand. Genomic Sci.">
        <title>Complete genome sequence of Coraliomargarita akajimensis type strain (04OKA010-24).</title>
        <authorList>
            <person name="Mavromatis K."/>
            <person name="Abt B."/>
            <person name="Brambilla E."/>
            <person name="Lapidus A."/>
            <person name="Copeland A."/>
            <person name="Deshpande S."/>
            <person name="Nolan M."/>
            <person name="Lucas S."/>
            <person name="Tice H."/>
            <person name="Cheng J.F."/>
            <person name="Han C."/>
            <person name="Detter J.C."/>
            <person name="Woyke T."/>
            <person name="Goodwin L."/>
            <person name="Pitluck S."/>
            <person name="Held B."/>
            <person name="Brettin T."/>
            <person name="Tapia R."/>
            <person name="Ivanova N."/>
            <person name="Mikhailova N."/>
            <person name="Pati A."/>
            <person name="Liolios K."/>
            <person name="Chen A."/>
            <person name="Palaniappan K."/>
            <person name="Land M."/>
            <person name="Hauser L."/>
            <person name="Chang Y.J."/>
            <person name="Jeffries C.D."/>
            <person name="Rohde M."/>
            <person name="Goker M."/>
            <person name="Bristow J."/>
            <person name="Eisen J.A."/>
            <person name="Markowitz V."/>
            <person name="Hugenholtz P."/>
            <person name="Klenk H.P."/>
            <person name="Kyrpides N.C."/>
        </authorList>
    </citation>
    <scope>NUCLEOTIDE SEQUENCE [LARGE SCALE GENOMIC DNA]</scope>
    <source>
        <strain evidence="4">DSM 45221 / IAM 15411 / JCM 23193 / KCTC 12865</strain>
    </source>
</reference>
<evidence type="ECO:0000259" key="2">
    <source>
        <dbReference type="Pfam" id="PF12849"/>
    </source>
</evidence>
<dbReference type="InterPro" id="IPR024370">
    <property type="entry name" value="PBP_domain"/>
</dbReference>
<dbReference type="InterPro" id="IPR050811">
    <property type="entry name" value="Phosphate_ABC_transporter"/>
</dbReference>
<proteinExistence type="predicted"/>
<dbReference type="STRING" id="583355.Caka_0774"/>
<dbReference type="EMBL" id="CP001998">
    <property type="protein sequence ID" value="ADE53798.1"/>
    <property type="molecule type" value="Genomic_DNA"/>
</dbReference>
<keyword evidence="4" id="KW-1185">Reference proteome</keyword>
<protein>
    <submittedName>
        <fullName evidence="3">ABC-type phosphate transport system periplasmic component-like protein</fullName>
    </submittedName>
</protein>